<dbReference type="InterPro" id="IPR025738">
    <property type="entry name" value="BatD"/>
</dbReference>
<reference evidence="3 6" key="2">
    <citation type="submission" date="2019-07" db="EMBL/GenBank/DDBJ databases">
        <title>Whole genome shotgun sequence of Halomonas cupida NBRC 102219.</title>
        <authorList>
            <person name="Hosoyama A."/>
            <person name="Uohara A."/>
            <person name="Ohji S."/>
            <person name="Ichikawa N."/>
        </authorList>
    </citation>
    <scope>NUCLEOTIDE SEQUENCE [LARGE SCALE GENOMIC DNA]</scope>
    <source>
        <strain evidence="3 6">NBRC 102219</strain>
    </source>
</reference>
<dbReference type="PANTHER" id="PTHR40940">
    <property type="entry name" value="PROTEIN BATD-RELATED"/>
    <property type="match status" value="1"/>
</dbReference>
<dbReference type="Proteomes" id="UP000321726">
    <property type="component" value="Unassembled WGS sequence"/>
</dbReference>
<evidence type="ECO:0000313" key="5">
    <source>
        <dbReference type="Proteomes" id="UP000184123"/>
    </source>
</evidence>
<feature type="compositionally biased region" description="Low complexity" evidence="1">
    <location>
        <begin position="39"/>
        <end position="52"/>
    </location>
</feature>
<evidence type="ECO:0000256" key="2">
    <source>
        <dbReference type="SAM" id="Phobius"/>
    </source>
</evidence>
<feature type="region of interest" description="Disordered" evidence="1">
    <location>
        <begin position="467"/>
        <end position="523"/>
    </location>
</feature>
<feature type="region of interest" description="Disordered" evidence="1">
    <location>
        <begin position="37"/>
        <end position="63"/>
    </location>
</feature>
<proteinExistence type="predicted"/>
<keyword evidence="2" id="KW-0812">Transmembrane</keyword>
<dbReference type="STRING" id="44933.SAMN05660971_01810"/>
<keyword evidence="2" id="KW-1133">Transmembrane helix</keyword>
<evidence type="ECO:0000313" key="4">
    <source>
        <dbReference type="EMBL" id="SHL95734.1"/>
    </source>
</evidence>
<feature type="compositionally biased region" description="Polar residues" evidence="1">
    <location>
        <begin position="53"/>
        <end position="63"/>
    </location>
</feature>
<dbReference type="AlphaFoldDB" id="A0A1M7EVB7"/>
<name>A0A1M7EVB7_9GAMM</name>
<accession>A0A1M7EVB7</accession>
<dbReference type="EMBL" id="FRCA01000004">
    <property type="protein sequence ID" value="SHL95734.1"/>
    <property type="molecule type" value="Genomic_DNA"/>
</dbReference>
<organism evidence="4 5">
    <name type="scientific">Halomonas cupida</name>
    <dbReference type="NCBI Taxonomy" id="44933"/>
    <lineage>
        <taxon>Bacteria</taxon>
        <taxon>Pseudomonadati</taxon>
        <taxon>Pseudomonadota</taxon>
        <taxon>Gammaproteobacteria</taxon>
        <taxon>Oceanospirillales</taxon>
        <taxon>Halomonadaceae</taxon>
        <taxon>Halomonas</taxon>
    </lineage>
</organism>
<sequence>MIPLDISRSLNRLGMISLLFVLGLGGTGLSAGVLAQQPSSSSSATDSTATEAPQPQVSVSLDPQQVAPGESATLRITVLVPTYLPKPVVFPTIVQPNLRVLLPERATSPTSSRIDGKTWSGVSRSYRLIPLSPGDFHFRDQSVEVSYIDPNGGEAPLVSEIALAPLSLSASVPDAAAGLDPYIAASSIELQQSLTVVHADDTSAESAPAADGGQTDTRGETSRETLIQDLQQPVELDAGDSLRRDITATLEGGSVILLPALLDESAPQGLGVYPTSPKVDESATGGSRTESVTYVAEGGGEGQLPEVTLRWFNPESGKIDQATLPAVEVKVSGPALPRFEARGNLLPWLVTAAIAVIVLILLGWLWWRWGRSAWQTRRQQQAIQRERSGHTALSRLRRATNAHQLPECQQAWRRLQGSAAILSRERIDAVEAALSTLGRLSYSSQGLASQGPISQALESQELESQELAPQEHVAEQQPSDSDRQQQLVSAWQALKQALPTSSELRSTRRVPALPPLNPTRSNA</sequence>
<dbReference type="PANTHER" id="PTHR40940:SF1">
    <property type="entry name" value="PROTEIN BATD"/>
    <property type="match status" value="1"/>
</dbReference>
<reference evidence="4 5" key="1">
    <citation type="submission" date="2016-11" db="EMBL/GenBank/DDBJ databases">
        <authorList>
            <person name="Jaros S."/>
            <person name="Januszkiewicz K."/>
            <person name="Wedrychowicz H."/>
        </authorList>
    </citation>
    <scope>NUCLEOTIDE SEQUENCE [LARGE SCALE GENOMIC DNA]</scope>
    <source>
        <strain evidence="4 5">DSM 4740</strain>
    </source>
</reference>
<feature type="region of interest" description="Disordered" evidence="1">
    <location>
        <begin position="201"/>
        <end position="221"/>
    </location>
</feature>
<evidence type="ECO:0000256" key="1">
    <source>
        <dbReference type="SAM" id="MobiDB-lite"/>
    </source>
</evidence>
<dbReference type="RefSeq" id="WP_073434868.1">
    <property type="nucleotide sequence ID" value="NZ_BJXU01000038.1"/>
</dbReference>
<keyword evidence="6" id="KW-1185">Reference proteome</keyword>
<protein>
    <submittedName>
        <fullName evidence="4">Oxygen tolerance</fullName>
    </submittedName>
</protein>
<gene>
    <name evidence="3" type="ORF">HCU01_12280</name>
    <name evidence="4" type="ORF">SAMN05660971_01810</name>
</gene>
<dbReference type="Proteomes" id="UP000184123">
    <property type="component" value="Unassembled WGS sequence"/>
</dbReference>
<dbReference type="OrthoDB" id="5293418at2"/>
<dbReference type="EMBL" id="BJXU01000038">
    <property type="protein sequence ID" value="GEN23279.1"/>
    <property type="molecule type" value="Genomic_DNA"/>
</dbReference>
<evidence type="ECO:0000313" key="3">
    <source>
        <dbReference type="EMBL" id="GEN23279.1"/>
    </source>
</evidence>
<keyword evidence="2" id="KW-0472">Membrane</keyword>
<evidence type="ECO:0000313" key="6">
    <source>
        <dbReference type="Proteomes" id="UP000321726"/>
    </source>
</evidence>
<feature type="compositionally biased region" description="Polar residues" evidence="1">
    <location>
        <begin position="476"/>
        <end position="489"/>
    </location>
</feature>
<feature type="transmembrane region" description="Helical" evidence="2">
    <location>
        <begin position="345"/>
        <end position="367"/>
    </location>
</feature>